<protein>
    <submittedName>
        <fullName evidence="2">Uncharacterized protein</fullName>
    </submittedName>
</protein>
<proteinExistence type="predicted"/>
<dbReference type="AlphaFoldDB" id="A0AAV7U136"/>
<comment type="caution">
    <text evidence="2">The sequence shown here is derived from an EMBL/GenBank/DDBJ whole genome shotgun (WGS) entry which is preliminary data.</text>
</comment>
<evidence type="ECO:0000313" key="3">
    <source>
        <dbReference type="Proteomes" id="UP001066276"/>
    </source>
</evidence>
<keyword evidence="3" id="KW-1185">Reference proteome</keyword>
<evidence type="ECO:0000256" key="1">
    <source>
        <dbReference type="SAM" id="MobiDB-lite"/>
    </source>
</evidence>
<sequence>MEAAGAALYSHEQVEGTNSPSLEAVSTSKDLRGLQRASRCCLCGGFAVRCCPRVNAASRGVGAAWSSALGPTARGLTAVGGMAQNRASGCRPCCSPWAPMALLCPHGRGLLDLWARSPSSVGGMEEGGLPKDLISPPPPRKTFRAVEL</sequence>
<name>A0AAV7U136_PLEWA</name>
<feature type="region of interest" description="Disordered" evidence="1">
    <location>
        <begin position="122"/>
        <end position="148"/>
    </location>
</feature>
<evidence type="ECO:0000313" key="2">
    <source>
        <dbReference type="EMBL" id="KAJ1181457.1"/>
    </source>
</evidence>
<reference evidence="2" key="1">
    <citation type="journal article" date="2022" name="bioRxiv">
        <title>Sequencing and chromosome-scale assembly of the giantPleurodeles waltlgenome.</title>
        <authorList>
            <person name="Brown T."/>
            <person name="Elewa A."/>
            <person name="Iarovenko S."/>
            <person name="Subramanian E."/>
            <person name="Araus A.J."/>
            <person name="Petzold A."/>
            <person name="Susuki M."/>
            <person name="Suzuki K.-i.T."/>
            <person name="Hayashi T."/>
            <person name="Toyoda A."/>
            <person name="Oliveira C."/>
            <person name="Osipova E."/>
            <person name="Leigh N.D."/>
            <person name="Simon A."/>
            <person name="Yun M.H."/>
        </authorList>
    </citation>
    <scope>NUCLEOTIDE SEQUENCE</scope>
    <source>
        <strain evidence="2">20211129_DDA</strain>
        <tissue evidence="2">Liver</tissue>
    </source>
</reference>
<organism evidence="2 3">
    <name type="scientific">Pleurodeles waltl</name>
    <name type="common">Iberian ribbed newt</name>
    <dbReference type="NCBI Taxonomy" id="8319"/>
    <lineage>
        <taxon>Eukaryota</taxon>
        <taxon>Metazoa</taxon>
        <taxon>Chordata</taxon>
        <taxon>Craniata</taxon>
        <taxon>Vertebrata</taxon>
        <taxon>Euteleostomi</taxon>
        <taxon>Amphibia</taxon>
        <taxon>Batrachia</taxon>
        <taxon>Caudata</taxon>
        <taxon>Salamandroidea</taxon>
        <taxon>Salamandridae</taxon>
        <taxon>Pleurodelinae</taxon>
        <taxon>Pleurodeles</taxon>
    </lineage>
</organism>
<gene>
    <name evidence="2" type="ORF">NDU88_006664</name>
</gene>
<dbReference type="EMBL" id="JANPWB010000006">
    <property type="protein sequence ID" value="KAJ1181457.1"/>
    <property type="molecule type" value="Genomic_DNA"/>
</dbReference>
<dbReference type="Proteomes" id="UP001066276">
    <property type="component" value="Chromosome 3_2"/>
</dbReference>
<accession>A0AAV7U136</accession>